<accession>A0A139BQ40</accession>
<sequence length="67" mass="7188">MSDSISNAYNHSGTLQTNKGATAAVVDMLTSACGAGDETNKQYLLEWALAHGNFKKLRDVIKESAKD</sequence>
<reference evidence="1 2" key="1">
    <citation type="submission" date="2016-02" db="EMBL/GenBank/DDBJ databases">
        <authorList>
            <person name="Wen L."/>
            <person name="He K."/>
            <person name="Yang H."/>
        </authorList>
    </citation>
    <scope>NUCLEOTIDE SEQUENCE [LARGE SCALE GENOMIC DNA]</scope>
    <source>
        <strain evidence="1">ShG14-8</strain>
    </source>
</reference>
<proteinExistence type="predicted"/>
<dbReference type="EMBL" id="LSLI01000099">
    <property type="protein sequence ID" value="KXS31101.1"/>
    <property type="molecule type" value="Genomic_DNA"/>
</dbReference>
<gene>
    <name evidence="1" type="ORF">AWT59_2781</name>
</gene>
<organism evidence="1 2">
    <name type="scientific">Candidatus Gallionella acididurans</name>
    <dbReference type="NCBI Taxonomy" id="1796491"/>
    <lineage>
        <taxon>Bacteria</taxon>
        <taxon>Pseudomonadati</taxon>
        <taxon>Pseudomonadota</taxon>
        <taxon>Betaproteobacteria</taxon>
        <taxon>Nitrosomonadales</taxon>
        <taxon>Gallionellaceae</taxon>
        <taxon>Gallionella</taxon>
    </lineage>
</organism>
<dbReference type="Proteomes" id="UP000070578">
    <property type="component" value="Unassembled WGS sequence"/>
</dbReference>
<reference evidence="1 2" key="2">
    <citation type="submission" date="2016-03" db="EMBL/GenBank/DDBJ databases">
        <title>New uncultured bacterium of the family Gallionellaceae from acid mine drainage: description and reconstruction of genome based on metagenomic analysis of microbial community.</title>
        <authorList>
            <person name="Kadnikov V."/>
            <person name="Ivasenko D."/>
            <person name="Beletsky A."/>
            <person name="Mardanov A."/>
            <person name="Danilova E."/>
            <person name="Pimenov N."/>
            <person name="Karnachuk O."/>
            <person name="Ravin N."/>
        </authorList>
    </citation>
    <scope>NUCLEOTIDE SEQUENCE [LARGE SCALE GENOMIC DNA]</scope>
    <source>
        <strain evidence="1">ShG14-8</strain>
    </source>
</reference>
<protein>
    <submittedName>
        <fullName evidence="1">Uncharacterized protein</fullName>
    </submittedName>
</protein>
<evidence type="ECO:0000313" key="1">
    <source>
        <dbReference type="EMBL" id="KXS31101.1"/>
    </source>
</evidence>
<name>A0A139BQ40_9PROT</name>
<comment type="caution">
    <text evidence="1">The sequence shown here is derived from an EMBL/GenBank/DDBJ whole genome shotgun (WGS) entry which is preliminary data.</text>
</comment>
<dbReference type="AlphaFoldDB" id="A0A139BQ40"/>
<evidence type="ECO:0000313" key="2">
    <source>
        <dbReference type="Proteomes" id="UP000070578"/>
    </source>
</evidence>